<accession>A0ABU3SDY5</accession>
<evidence type="ECO:0000313" key="1">
    <source>
        <dbReference type="EMBL" id="MDU0342979.1"/>
    </source>
</evidence>
<evidence type="ECO:0000313" key="2">
    <source>
        <dbReference type="Proteomes" id="UP001254257"/>
    </source>
</evidence>
<name>A0ABU3SDY5_9HYPH</name>
<reference evidence="1 2" key="1">
    <citation type="submission" date="2023-09" db="EMBL/GenBank/DDBJ databases">
        <title>Whole genome shotgun sequencing (WGS) of Bosea sp. ZW T0_25, isolated from stored onions (Allium cepa).</title>
        <authorList>
            <person name="Stoll D.A."/>
            <person name="Huch M."/>
        </authorList>
    </citation>
    <scope>NUCLEOTIDE SEQUENCE [LARGE SCALE GENOMIC DNA]</scope>
    <source>
        <strain evidence="1 2">ZW T0_25</strain>
    </source>
</reference>
<dbReference type="Proteomes" id="UP001254257">
    <property type="component" value="Unassembled WGS sequence"/>
</dbReference>
<protein>
    <submittedName>
        <fullName evidence="1">Uncharacterized protein</fullName>
    </submittedName>
</protein>
<organism evidence="1 2">
    <name type="scientific">Bosea rubneri</name>
    <dbReference type="NCBI Taxonomy" id="3075434"/>
    <lineage>
        <taxon>Bacteria</taxon>
        <taxon>Pseudomonadati</taxon>
        <taxon>Pseudomonadota</taxon>
        <taxon>Alphaproteobacteria</taxon>
        <taxon>Hyphomicrobiales</taxon>
        <taxon>Boseaceae</taxon>
        <taxon>Bosea</taxon>
    </lineage>
</organism>
<dbReference type="RefSeq" id="WP_316020729.1">
    <property type="nucleotide sequence ID" value="NZ_JAWDID010000054.1"/>
</dbReference>
<proteinExistence type="predicted"/>
<gene>
    <name evidence="1" type="ORF">RKE40_24040</name>
</gene>
<comment type="caution">
    <text evidence="1">The sequence shown here is derived from an EMBL/GenBank/DDBJ whole genome shotgun (WGS) entry which is preliminary data.</text>
</comment>
<dbReference type="EMBL" id="JAWDID010000054">
    <property type="protein sequence ID" value="MDU0342979.1"/>
    <property type="molecule type" value="Genomic_DNA"/>
</dbReference>
<keyword evidence="2" id="KW-1185">Reference proteome</keyword>
<sequence length="122" mass="12809">MNSIHITIAPKGQLFAALLGDDLITTSRTPFLSSARVLLGRGHAPGTVLTMSREGETTIALRATIGAAAQLTVVENDDIGPKFGRYRAPPSDMTFAEVRGRAKTAGGSFPGRVAYEAPRAAL</sequence>